<evidence type="ECO:0000256" key="2">
    <source>
        <dbReference type="ARBA" id="ARBA00022670"/>
    </source>
</evidence>
<evidence type="ECO:0000256" key="4">
    <source>
        <dbReference type="ARBA" id="ARBA00022807"/>
    </source>
</evidence>
<dbReference type="PANTHER" id="PTHR47359:SF3">
    <property type="entry name" value="NLP_P60 DOMAIN-CONTAINING PROTEIN-RELATED"/>
    <property type="match status" value="1"/>
</dbReference>
<reference evidence="8" key="1">
    <citation type="submission" date="2020-05" db="EMBL/GenBank/DDBJ databases">
        <authorList>
            <person name="Chiriac C."/>
            <person name="Salcher M."/>
            <person name="Ghai R."/>
            <person name="Kavagutti S V."/>
        </authorList>
    </citation>
    <scope>NUCLEOTIDE SEQUENCE</scope>
</reference>
<evidence type="ECO:0000256" key="5">
    <source>
        <dbReference type="SAM" id="Coils"/>
    </source>
</evidence>
<keyword evidence="5" id="KW-0175">Coiled coil</keyword>
<dbReference type="PANTHER" id="PTHR47359">
    <property type="entry name" value="PEPTIDOGLYCAN DL-ENDOPEPTIDASE CWLO"/>
    <property type="match status" value="1"/>
</dbReference>
<dbReference type="PROSITE" id="PS51935">
    <property type="entry name" value="NLPC_P60"/>
    <property type="match status" value="1"/>
</dbReference>
<dbReference type="EMBL" id="CAFBQU010000007">
    <property type="protein sequence ID" value="CAB5062336.1"/>
    <property type="molecule type" value="Genomic_DNA"/>
</dbReference>
<dbReference type="Gene3D" id="3.90.1720.10">
    <property type="entry name" value="endopeptidase domain like (from Nostoc punctiforme)"/>
    <property type="match status" value="1"/>
</dbReference>
<feature type="domain" description="NlpC/P60" evidence="6">
    <location>
        <begin position="240"/>
        <end position="356"/>
    </location>
</feature>
<dbReference type="InterPro" id="IPR000064">
    <property type="entry name" value="NLP_P60_dom"/>
</dbReference>
<proteinExistence type="inferred from homology"/>
<evidence type="ECO:0000256" key="1">
    <source>
        <dbReference type="ARBA" id="ARBA00007074"/>
    </source>
</evidence>
<feature type="coiled-coil region" evidence="5">
    <location>
        <begin position="145"/>
        <end position="186"/>
    </location>
</feature>
<evidence type="ECO:0000313" key="7">
    <source>
        <dbReference type="EMBL" id="CAB5028255.1"/>
    </source>
</evidence>
<keyword evidence="2" id="KW-0645">Protease</keyword>
<feature type="coiled-coil region" evidence="5">
    <location>
        <begin position="34"/>
        <end position="68"/>
    </location>
</feature>
<name>A0A6J7UBR2_9ZZZZ</name>
<dbReference type="GO" id="GO:0008234">
    <property type="term" value="F:cysteine-type peptidase activity"/>
    <property type="evidence" value="ECO:0007669"/>
    <property type="project" value="UniProtKB-KW"/>
</dbReference>
<evidence type="ECO:0000313" key="8">
    <source>
        <dbReference type="EMBL" id="CAB5062336.1"/>
    </source>
</evidence>
<keyword evidence="3" id="KW-0378">Hydrolase</keyword>
<dbReference type="AlphaFoldDB" id="A0A6J7UBR2"/>
<evidence type="ECO:0000256" key="3">
    <source>
        <dbReference type="ARBA" id="ARBA00022801"/>
    </source>
</evidence>
<organism evidence="8">
    <name type="scientific">freshwater metagenome</name>
    <dbReference type="NCBI Taxonomy" id="449393"/>
    <lineage>
        <taxon>unclassified sequences</taxon>
        <taxon>metagenomes</taxon>
        <taxon>ecological metagenomes</taxon>
    </lineage>
</organism>
<dbReference type="EMBL" id="CAFBPN010000095">
    <property type="protein sequence ID" value="CAB5028255.1"/>
    <property type="molecule type" value="Genomic_DNA"/>
</dbReference>
<sequence>MFVRPRARLIALVVALSSFAGPTLWATAPASASSNNIQNQVNAILDELDQLEGQMDAISEDYAAALSLQDDLAAEIESSKASVALKEAQLAGMRKDLFGVAKQAFMSGGRTNSLTSLLTDTGGLNAMVQREHYLSVAVNAGANSSDELDALVEDLNLERKKLEKKKADAEKQAQVATSRFNAAENLANSYQSKLGRAQADLGEALQAERNRRDALALEQSRAISAKYQSQASNYKVKSPSSRAGIAVQAALAQIGTPYQFARSTPGVAFDCSGLTLYAWGQAGVGLPHYSRAQFQRGPKIPISAAQPGDLIFSRTPIGHVAIYIGGGRMVHAPRRGDVVRIAPVDWGRVVGVTRPG</sequence>
<keyword evidence="4" id="KW-0788">Thiol protease</keyword>
<dbReference type="InterPro" id="IPR051794">
    <property type="entry name" value="PG_Endopeptidase_C40"/>
</dbReference>
<accession>A0A6J7UBR2</accession>
<dbReference type="InterPro" id="IPR038765">
    <property type="entry name" value="Papain-like_cys_pep_sf"/>
</dbReference>
<dbReference type="GO" id="GO:0006508">
    <property type="term" value="P:proteolysis"/>
    <property type="evidence" value="ECO:0007669"/>
    <property type="project" value="UniProtKB-KW"/>
</dbReference>
<protein>
    <submittedName>
        <fullName evidence="8">Unannotated protein</fullName>
    </submittedName>
</protein>
<comment type="similarity">
    <text evidence="1">Belongs to the peptidase C40 family.</text>
</comment>
<gene>
    <name evidence="7" type="ORF">UFOPK4098_01310</name>
    <name evidence="8" type="ORF">UFOPK4347_00472</name>
</gene>
<dbReference type="Pfam" id="PF00877">
    <property type="entry name" value="NLPC_P60"/>
    <property type="match status" value="1"/>
</dbReference>
<dbReference type="SUPFAM" id="SSF54001">
    <property type="entry name" value="Cysteine proteinases"/>
    <property type="match status" value="1"/>
</dbReference>
<evidence type="ECO:0000259" key="6">
    <source>
        <dbReference type="PROSITE" id="PS51935"/>
    </source>
</evidence>